<reference evidence="2" key="1">
    <citation type="journal article" date="2019" name="Int. J. Syst. Evol. Microbiol.">
        <title>The Global Catalogue of Microorganisms (GCM) 10K type strain sequencing project: providing services to taxonomists for standard genome sequencing and annotation.</title>
        <authorList>
            <consortium name="The Broad Institute Genomics Platform"/>
            <consortium name="The Broad Institute Genome Sequencing Center for Infectious Disease"/>
            <person name="Wu L."/>
            <person name="Ma J."/>
        </authorList>
    </citation>
    <scope>NUCLEOTIDE SEQUENCE [LARGE SCALE GENOMIC DNA]</scope>
    <source>
        <strain evidence="2">JCM 17225</strain>
    </source>
</reference>
<dbReference type="EMBL" id="BAABDK010000012">
    <property type="protein sequence ID" value="GAA4031543.1"/>
    <property type="molecule type" value="Genomic_DNA"/>
</dbReference>
<gene>
    <name evidence="1" type="ORF">GCM10022409_14710</name>
</gene>
<evidence type="ECO:0008006" key="3">
    <source>
        <dbReference type="Google" id="ProtNLM"/>
    </source>
</evidence>
<keyword evidence="2" id="KW-1185">Reference proteome</keyword>
<protein>
    <recommendedName>
        <fullName evidence="3">Transposase</fullName>
    </recommendedName>
</protein>
<comment type="caution">
    <text evidence="1">The sequence shown here is derived from an EMBL/GenBank/DDBJ whole genome shotgun (WGS) entry which is preliminary data.</text>
</comment>
<accession>A0ABP7TVA0</accession>
<evidence type="ECO:0000313" key="2">
    <source>
        <dbReference type="Proteomes" id="UP001501469"/>
    </source>
</evidence>
<proteinExistence type="predicted"/>
<organism evidence="1 2">
    <name type="scientific">Hymenobacter glaciei</name>
    <dbReference type="NCBI Taxonomy" id="877209"/>
    <lineage>
        <taxon>Bacteria</taxon>
        <taxon>Pseudomonadati</taxon>
        <taxon>Bacteroidota</taxon>
        <taxon>Cytophagia</taxon>
        <taxon>Cytophagales</taxon>
        <taxon>Hymenobacteraceae</taxon>
        <taxon>Hymenobacter</taxon>
    </lineage>
</organism>
<evidence type="ECO:0000313" key="1">
    <source>
        <dbReference type="EMBL" id="GAA4031543.1"/>
    </source>
</evidence>
<dbReference type="RefSeq" id="WP_345052288.1">
    <property type="nucleotide sequence ID" value="NZ_BAABDK010000012.1"/>
</dbReference>
<name>A0ABP7TVA0_9BACT</name>
<dbReference type="Proteomes" id="UP001501469">
    <property type="component" value="Unassembled WGS sequence"/>
</dbReference>
<sequence>MEVLPKDIIRTWILPHLTQPQGGRPSRVEPVELLEALLYKLKTGCQWR</sequence>